<dbReference type="PANTHER" id="PTHR39586:SF1">
    <property type="entry name" value="CYTOPLASMIC PROTEIN"/>
    <property type="match status" value="1"/>
</dbReference>
<dbReference type="InterPro" id="IPR036814">
    <property type="entry name" value="YqcC-like_sf"/>
</dbReference>
<dbReference type="InterPro" id="IPR023376">
    <property type="entry name" value="YqcC-like_dom"/>
</dbReference>
<dbReference type="AlphaFoldDB" id="A0A9X0R4Y4"/>
<reference evidence="2" key="1">
    <citation type="submission" date="2020-08" db="EMBL/GenBank/DDBJ databases">
        <title>Genome Sequencing and Pan-Genome Analysis of Migratory bird Vibrio Strains, Inner Mongolia.</title>
        <authorList>
            <person name="Zheng L."/>
        </authorList>
    </citation>
    <scope>NUCLEOTIDE SEQUENCE</scope>
    <source>
        <strain evidence="2">M13F</strain>
    </source>
</reference>
<dbReference type="EMBL" id="JACRUP010000001">
    <property type="protein sequence ID" value="MBC5849733.1"/>
    <property type="molecule type" value="Genomic_DNA"/>
</dbReference>
<dbReference type="PIRSF" id="PIRSF006257">
    <property type="entry name" value="UCP006257"/>
    <property type="match status" value="1"/>
</dbReference>
<sequence length="106" mass="12443">MINPTPLPVLLEQLTTELKAAALWQAHRPTEDKLLSREPFAIDTLHPHEWLQWIFLPRMWQLLEAKQPLPRGFLLTPYFVEAWKAQSGYQPLIEVLMEIDRVAQQC</sequence>
<dbReference type="Proteomes" id="UP000615796">
    <property type="component" value="Unassembled WGS sequence"/>
</dbReference>
<proteinExistence type="predicted"/>
<dbReference type="GO" id="GO:0044010">
    <property type="term" value="P:single-species biofilm formation"/>
    <property type="evidence" value="ECO:0007669"/>
    <property type="project" value="TreeGrafter"/>
</dbReference>
<dbReference type="InterPro" id="IPR007384">
    <property type="entry name" value="UCP006257"/>
</dbReference>
<dbReference type="PANTHER" id="PTHR39586">
    <property type="entry name" value="CYTOPLASMIC PROTEIN-RELATED"/>
    <property type="match status" value="1"/>
</dbReference>
<protein>
    <submittedName>
        <fullName evidence="2">YqcC family protein</fullName>
    </submittedName>
</protein>
<gene>
    <name evidence="2" type="ORF">H8Q88_02000</name>
</gene>
<evidence type="ECO:0000259" key="1">
    <source>
        <dbReference type="Pfam" id="PF04287"/>
    </source>
</evidence>
<feature type="domain" description="YqcC-like" evidence="1">
    <location>
        <begin position="10"/>
        <end position="101"/>
    </location>
</feature>
<keyword evidence="3" id="KW-1185">Reference proteome</keyword>
<dbReference type="SUPFAM" id="SSF158452">
    <property type="entry name" value="YqcC-like"/>
    <property type="match status" value="1"/>
</dbReference>
<comment type="caution">
    <text evidence="2">The sequence shown here is derived from an EMBL/GenBank/DDBJ whole genome shotgun (WGS) entry which is preliminary data.</text>
</comment>
<name>A0A9X0R4Y4_VIBME</name>
<dbReference type="Gene3D" id="1.20.1440.40">
    <property type="entry name" value="YqcC-like"/>
    <property type="match status" value="1"/>
</dbReference>
<dbReference type="RefSeq" id="WP_187025152.1">
    <property type="nucleotide sequence ID" value="NZ_JACRUP010000001.1"/>
</dbReference>
<dbReference type="Pfam" id="PF04287">
    <property type="entry name" value="DUF446"/>
    <property type="match status" value="1"/>
</dbReference>
<accession>A0A9X0R4Y4</accession>
<evidence type="ECO:0000313" key="2">
    <source>
        <dbReference type="EMBL" id="MBC5849733.1"/>
    </source>
</evidence>
<organism evidence="2 3">
    <name type="scientific">Vibrio metschnikovii</name>
    <dbReference type="NCBI Taxonomy" id="28172"/>
    <lineage>
        <taxon>Bacteria</taxon>
        <taxon>Pseudomonadati</taxon>
        <taxon>Pseudomonadota</taxon>
        <taxon>Gammaproteobacteria</taxon>
        <taxon>Vibrionales</taxon>
        <taxon>Vibrionaceae</taxon>
        <taxon>Vibrio</taxon>
    </lineage>
</organism>
<evidence type="ECO:0000313" key="3">
    <source>
        <dbReference type="Proteomes" id="UP000615796"/>
    </source>
</evidence>